<dbReference type="InterPro" id="IPR050597">
    <property type="entry name" value="Cytochrome_c_Oxidase_Subunit"/>
</dbReference>
<evidence type="ECO:0000256" key="12">
    <source>
        <dbReference type="ARBA" id="ARBA00022737"/>
    </source>
</evidence>
<dbReference type="InterPro" id="IPR009056">
    <property type="entry name" value="Cyt_c-like_dom"/>
</dbReference>
<evidence type="ECO:0000256" key="4">
    <source>
        <dbReference type="ARBA" id="ARBA00011203"/>
    </source>
</evidence>
<evidence type="ECO:0000256" key="24">
    <source>
        <dbReference type="SAM" id="Phobius"/>
    </source>
</evidence>
<dbReference type="InterPro" id="IPR038414">
    <property type="entry name" value="CcoP_N_sf"/>
</dbReference>
<proteinExistence type="inferred from homology"/>
<evidence type="ECO:0000256" key="15">
    <source>
        <dbReference type="ARBA" id="ARBA00022989"/>
    </source>
</evidence>
<dbReference type="Proteomes" id="UP001143330">
    <property type="component" value="Unassembled WGS sequence"/>
</dbReference>
<evidence type="ECO:0000256" key="17">
    <source>
        <dbReference type="ARBA" id="ARBA00023004"/>
    </source>
</evidence>
<keyword evidence="19 21" id="KW-0472">Membrane</keyword>
<dbReference type="GO" id="GO:0005886">
    <property type="term" value="C:plasma membrane"/>
    <property type="evidence" value="ECO:0007669"/>
    <property type="project" value="UniProtKB-SubCell"/>
</dbReference>
<keyword evidence="7 21" id="KW-0997">Cell inner membrane</keyword>
<dbReference type="EMBL" id="BSFM01000014">
    <property type="protein sequence ID" value="GLK85250.1"/>
    <property type="molecule type" value="Genomic_DNA"/>
</dbReference>
<keyword evidence="16 21" id="KW-0560">Oxidoreductase</keyword>
<comment type="subunit">
    <text evidence="4">Component of the cbb3-type cytochrome c oxidase at least composed of FixN, FixO, FixQ and FixP.</text>
</comment>
<protein>
    <recommendedName>
        <fullName evidence="21">Cbb3-type cytochrome c oxidase subunit</fullName>
    </recommendedName>
</protein>
<accession>A0A9W6K024</accession>
<comment type="function">
    <text evidence="20">C-type cytochrome. Part of the cbb3-type cytochrome c oxidase complex. FixP subunit is required for transferring electrons from donor cytochrome c via its heme groups to FixO subunit. From there, electrons are shuttled to the catalytic binuclear center of FixN subunit where oxygen reduction takes place. The complex also functions as a proton pump.</text>
</comment>
<evidence type="ECO:0000313" key="27">
    <source>
        <dbReference type="Proteomes" id="UP001143330"/>
    </source>
</evidence>
<comment type="similarity">
    <text evidence="3 21">Belongs to the CcoP / FixP family.</text>
</comment>
<gene>
    <name evidence="26" type="primary">fixP</name>
    <name evidence="26" type="ORF">GCM10017653_33200</name>
</gene>
<keyword evidence="15 24" id="KW-1133">Transmembrane helix</keyword>
<dbReference type="PANTHER" id="PTHR33751">
    <property type="entry name" value="CBB3-TYPE CYTOCHROME C OXIDASE SUBUNIT FIXP"/>
    <property type="match status" value="1"/>
</dbReference>
<evidence type="ECO:0000256" key="7">
    <source>
        <dbReference type="ARBA" id="ARBA00022519"/>
    </source>
</evidence>
<dbReference type="InterPro" id="IPR008168">
    <property type="entry name" value="Cyt_C_IC"/>
</dbReference>
<comment type="caution">
    <text evidence="26">The sequence shown here is derived from an EMBL/GenBank/DDBJ whole genome shotgun (WGS) entry which is preliminary data.</text>
</comment>
<feature type="domain" description="Cytochrome c" evidence="25">
    <location>
        <begin position="111"/>
        <end position="200"/>
    </location>
</feature>
<reference evidence="26" key="2">
    <citation type="submission" date="2023-01" db="EMBL/GenBank/DDBJ databases">
        <authorList>
            <person name="Sun Q."/>
            <person name="Evtushenko L."/>
        </authorList>
    </citation>
    <scope>NUCLEOTIDE SEQUENCE</scope>
    <source>
        <strain evidence="26">VKM B-2789</strain>
    </source>
</reference>
<evidence type="ECO:0000256" key="6">
    <source>
        <dbReference type="ARBA" id="ARBA00022475"/>
    </source>
</evidence>
<evidence type="ECO:0000256" key="5">
    <source>
        <dbReference type="ARBA" id="ARBA00022448"/>
    </source>
</evidence>
<evidence type="ECO:0000256" key="8">
    <source>
        <dbReference type="ARBA" id="ARBA00022617"/>
    </source>
</evidence>
<keyword evidence="9 21" id="KW-0679">Respiratory chain</keyword>
<evidence type="ECO:0000313" key="26">
    <source>
        <dbReference type="EMBL" id="GLK85250.1"/>
    </source>
</evidence>
<dbReference type="InterPro" id="IPR032858">
    <property type="entry name" value="CcoP_N"/>
</dbReference>
<evidence type="ECO:0000256" key="2">
    <source>
        <dbReference type="ARBA" id="ARBA00004673"/>
    </source>
</evidence>
<dbReference type="RefSeq" id="WP_213365057.1">
    <property type="nucleotide sequence ID" value="NZ_BSFM01000014.1"/>
</dbReference>
<dbReference type="Gene3D" id="6.10.280.130">
    <property type="match status" value="1"/>
</dbReference>
<dbReference type="AlphaFoldDB" id="A0A9W6K024"/>
<comment type="subcellular location">
    <subcellularLocation>
        <location evidence="1 21">Cell inner membrane</location>
    </subcellularLocation>
</comment>
<dbReference type="NCBIfam" id="TIGR00782">
    <property type="entry name" value="ccoP"/>
    <property type="match status" value="1"/>
</dbReference>
<evidence type="ECO:0000256" key="13">
    <source>
        <dbReference type="ARBA" id="ARBA00022781"/>
    </source>
</evidence>
<dbReference type="GO" id="GO:0009055">
    <property type="term" value="F:electron transfer activity"/>
    <property type="evidence" value="ECO:0007669"/>
    <property type="project" value="InterPro"/>
</dbReference>
<evidence type="ECO:0000256" key="18">
    <source>
        <dbReference type="ARBA" id="ARBA00023065"/>
    </source>
</evidence>
<keyword evidence="13 21" id="KW-0375">Hydrogen ion transport</keyword>
<feature type="binding site" description="covalent" evidence="23">
    <location>
        <position position="127"/>
    </location>
    <ligand>
        <name>heme c</name>
        <dbReference type="ChEBI" id="CHEBI:61717"/>
        <label>1</label>
    </ligand>
</feature>
<evidence type="ECO:0000256" key="21">
    <source>
        <dbReference type="PIRNR" id="PIRNR000006"/>
    </source>
</evidence>
<dbReference type="GO" id="GO:0005506">
    <property type="term" value="F:iron ion binding"/>
    <property type="evidence" value="ECO:0007669"/>
    <property type="project" value="InterPro"/>
</dbReference>
<dbReference type="PRINTS" id="PR00605">
    <property type="entry name" value="CYTCHROMECIC"/>
</dbReference>
<keyword evidence="14 21" id="KW-0249">Electron transport</keyword>
<evidence type="ECO:0000256" key="9">
    <source>
        <dbReference type="ARBA" id="ARBA00022660"/>
    </source>
</evidence>
<dbReference type="GO" id="GO:1902600">
    <property type="term" value="P:proton transmembrane transport"/>
    <property type="evidence" value="ECO:0007669"/>
    <property type="project" value="UniProtKB-KW"/>
</dbReference>
<dbReference type="Gene3D" id="1.10.760.10">
    <property type="entry name" value="Cytochrome c-like domain"/>
    <property type="match status" value="2"/>
</dbReference>
<dbReference type="PIRSF" id="PIRSF000006">
    <property type="entry name" value="Cbb3-Cox_fixP"/>
    <property type="match status" value="1"/>
</dbReference>
<reference evidence="26" key="1">
    <citation type="journal article" date="2014" name="Int. J. Syst. Evol. Microbiol.">
        <title>Complete genome sequence of Corynebacterium casei LMG S-19264T (=DSM 44701T), isolated from a smear-ripened cheese.</title>
        <authorList>
            <consortium name="US DOE Joint Genome Institute (JGI-PGF)"/>
            <person name="Walter F."/>
            <person name="Albersmeier A."/>
            <person name="Kalinowski J."/>
            <person name="Ruckert C."/>
        </authorList>
    </citation>
    <scope>NUCLEOTIDE SEQUENCE</scope>
    <source>
        <strain evidence="26">VKM B-2789</strain>
    </source>
</reference>
<keyword evidence="18 21" id="KW-0406">Ion transport</keyword>
<evidence type="ECO:0000256" key="10">
    <source>
        <dbReference type="ARBA" id="ARBA00022692"/>
    </source>
</evidence>
<dbReference type="PROSITE" id="PS51007">
    <property type="entry name" value="CYTC"/>
    <property type="match status" value="2"/>
</dbReference>
<feature type="binding site" description="axial binding residue" evidence="22">
    <location>
        <position position="266"/>
    </location>
    <ligand>
        <name>heme c</name>
        <dbReference type="ChEBI" id="CHEBI:61717"/>
        <label>1</label>
    </ligand>
    <ligandPart>
        <name>Fe</name>
        <dbReference type="ChEBI" id="CHEBI:18248"/>
    </ligandPart>
</feature>
<dbReference type="PANTHER" id="PTHR33751:SF1">
    <property type="entry name" value="CBB3-TYPE CYTOCHROME C OXIDASE SUBUNIT FIXP"/>
    <property type="match status" value="1"/>
</dbReference>
<evidence type="ECO:0000256" key="23">
    <source>
        <dbReference type="PIRSR" id="PIRSR000006-2"/>
    </source>
</evidence>
<dbReference type="InterPro" id="IPR036909">
    <property type="entry name" value="Cyt_c-like_dom_sf"/>
</dbReference>
<evidence type="ECO:0000256" key="16">
    <source>
        <dbReference type="ARBA" id="ARBA00023002"/>
    </source>
</evidence>
<dbReference type="GO" id="GO:0020037">
    <property type="term" value="F:heme binding"/>
    <property type="evidence" value="ECO:0007669"/>
    <property type="project" value="InterPro"/>
</dbReference>
<keyword evidence="5 21" id="KW-0813">Transport</keyword>
<evidence type="ECO:0000256" key="20">
    <source>
        <dbReference type="ARBA" id="ARBA00025525"/>
    </source>
</evidence>
<feature type="binding site" description="axial binding residue" evidence="22">
    <location>
        <position position="128"/>
    </location>
    <ligand>
        <name>heme c</name>
        <dbReference type="ChEBI" id="CHEBI:61717"/>
        <label>1</label>
    </ligand>
    <ligandPart>
        <name>Fe</name>
        <dbReference type="ChEBI" id="CHEBI:18248"/>
    </ligandPart>
</feature>
<evidence type="ECO:0000256" key="1">
    <source>
        <dbReference type="ARBA" id="ARBA00004533"/>
    </source>
</evidence>
<keyword evidence="6 21" id="KW-1003">Cell membrane</keyword>
<evidence type="ECO:0000259" key="25">
    <source>
        <dbReference type="PROSITE" id="PS51007"/>
    </source>
</evidence>
<evidence type="ECO:0000256" key="22">
    <source>
        <dbReference type="PIRSR" id="PIRSR000006-1"/>
    </source>
</evidence>
<organism evidence="26 27">
    <name type="scientific">Ancylobacter defluvii</name>
    <dbReference type="NCBI Taxonomy" id="1282440"/>
    <lineage>
        <taxon>Bacteria</taxon>
        <taxon>Pseudomonadati</taxon>
        <taxon>Pseudomonadota</taxon>
        <taxon>Alphaproteobacteria</taxon>
        <taxon>Hyphomicrobiales</taxon>
        <taxon>Xanthobacteraceae</taxon>
        <taxon>Ancylobacter</taxon>
    </lineage>
</organism>
<feature type="binding site" description="covalent" evidence="23">
    <location>
        <position position="221"/>
    </location>
    <ligand>
        <name>heme c</name>
        <dbReference type="ChEBI" id="CHEBI:61717"/>
        <label>2</label>
    </ligand>
</feature>
<dbReference type="Pfam" id="PF13442">
    <property type="entry name" value="Cytochrome_CBB3"/>
    <property type="match status" value="2"/>
</dbReference>
<feature type="binding site" description="axial binding residue" evidence="22">
    <location>
        <position position="175"/>
    </location>
    <ligand>
        <name>heme c</name>
        <dbReference type="ChEBI" id="CHEBI:61717"/>
        <label>2</label>
    </ligand>
    <ligandPart>
        <name>Fe</name>
        <dbReference type="ChEBI" id="CHEBI:18248"/>
    </ligandPart>
</feature>
<keyword evidence="10 24" id="KW-0812">Transmembrane</keyword>
<evidence type="ECO:0000256" key="3">
    <source>
        <dbReference type="ARBA" id="ARBA00006113"/>
    </source>
</evidence>
<comment type="pathway">
    <text evidence="2 21">Energy metabolism; oxidative phosphorylation.</text>
</comment>
<keyword evidence="17 21" id="KW-0408">Iron</keyword>
<feature type="binding site" description="covalent" evidence="23">
    <location>
        <position position="124"/>
    </location>
    <ligand>
        <name>heme c</name>
        <dbReference type="ChEBI" id="CHEBI:61717"/>
        <label>1</label>
    </ligand>
</feature>
<keyword evidence="12" id="KW-0677">Repeat</keyword>
<dbReference type="Pfam" id="PF14715">
    <property type="entry name" value="FixP_N"/>
    <property type="match status" value="1"/>
</dbReference>
<dbReference type="GO" id="GO:0016491">
    <property type="term" value="F:oxidoreductase activity"/>
    <property type="evidence" value="ECO:0007669"/>
    <property type="project" value="UniProtKB-KW"/>
</dbReference>
<name>A0A9W6K024_9HYPH</name>
<feature type="transmembrane region" description="Helical" evidence="24">
    <location>
        <begin position="35"/>
        <end position="54"/>
    </location>
</feature>
<feature type="binding site" description="covalent" evidence="23">
    <location>
        <position position="224"/>
    </location>
    <ligand>
        <name>heme c</name>
        <dbReference type="ChEBI" id="CHEBI:61717"/>
        <label>2</label>
    </ligand>
</feature>
<keyword evidence="11 21" id="KW-0479">Metal-binding</keyword>
<comment type="cofactor">
    <cofactor evidence="21 23">
        <name>heme c</name>
        <dbReference type="ChEBI" id="CHEBI:61717"/>
    </cofactor>
    <text evidence="21 23">Binds 2 heme C groups per subunit.</text>
</comment>
<feature type="domain" description="Cytochrome c" evidence="25">
    <location>
        <begin position="208"/>
        <end position="289"/>
    </location>
</feature>
<dbReference type="InterPro" id="IPR004678">
    <property type="entry name" value="Cyt_c_oxidase_cbb3_su3"/>
</dbReference>
<keyword evidence="8 21" id="KW-0349">Heme</keyword>
<feature type="binding site" description="axial binding residue" evidence="22">
    <location>
        <position position="225"/>
    </location>
    <ligand>
        <name>heme c</name>
        <dbReference type="ChEBI" id="CHEBI:61717"/>
        <label>2</label>
    </ligand>
    <ligandPart>
        <name>Fe</name>
        <dbReference type="ChEBI" id="CHEBI:18248"/>
    </ligandPart>
</feature>
<evidence type="ECO:0000256" key="14">
    <source>
        <dbReference type="ARBA" id="ARBA00022982"/>
    </source>
</evidence>
<dbReference type="SUPFAM" id="SSF46626">
    <property type="entry name" value="Cytochrome c"/>
    <property type="match status" value="2"/>
</dbReference>
<evidence type="ECO:0000256" key="19">
    <source>
        <dbReference type="ARBA" id="ARBA00023136"/>
    </source>
</evidence>
<sequence>MADMHRQNIDAVTGVSTTGHEWDGIRELNNPLPRWWLWTFYACIAWAVLYWVLFPAWPLVTGYTYGLLGWKSREAIQADLAQLRAQRAVFADKLAAASLPEIEQNPELLAFARAQGRAAFGDNCAPCHGAGAAGTKGYPNLNDDDWLWGGTLDQIHATIQHGARSADPDAHAGDMPAFGRDGMLPRPDIVAAADYVRHIAGLAPAPGADLAKGGEVFDANCAACHGAEGKGNSELGAPNLADPIWLYGSDRATIIQTISNGRAGLMPAWKGRLDDGTLKALTVYVHTLGGGL</sequence>
<evidence type="ECO:0000256" key="11">
    <source>
        <dbReference type="ARBA" id="ARBA00022723"/>
    </source>
</evidence>
<keyword evidence="27" id="KW-1185">Reference proteome</keyword>